<evidence type="ECO:0000256" key="6">
    <source>
        <dbReference type="SAM" id="Phobius"/>
    </source>
</evidence>
<comment type="subcellular location">
    <subcellularLocation>
        <location evidence="1">Membrane</location>
        <topology evidence="1">Multi-pass membrane protein</topology>
    </subcellularLocation>
</comment>
<dbReference type="RefSeq" id="WP_026646565.1">
    <property type="nucleotide sequence ID" value="NZ_CASFAE010000003.1"/>
</dbReference>
<comment type="caution">
    <text evidence="8">The sequence shown here is derived from an EMBL/GenBank/DDBJ whole genome shotgun (WGS) entry which is preliminary data.</text>
</comment>
<keyword evidence="9" id="KW-1185">Reference proteome</keyword>
<sequence>MKFGIVGVIAFIIDWGILNLLVGLFHMHNVLAATISFIISLIFNYVASMKVVFKHRDDMARWMEIVIFVVGAVIGLFMNDAIIWISTYGMNHDAYVSQSTEYLIRTNVGKLIATAVVMVWNFLTRKWLLDDTHTNAMNRLKKQENRLTPEELEAKWENSFSHKLGVWSLEHTPKGWPK</sequence>
<evidence type="ECO:0000256" key="4">
    <source>
        <dbReference type="ARBA" id="ARBA00022989"/>
    </source>
</evidence>
<gene>
    <name evidence="8" type="ORF">BRUM_0558</name>
</gene>
<dbReference type="InterPro" id="IPR007267">
    <property type="entry name" value="GtrA_DPMS_TM"/>
</dbReference>
<evidence type="ECO:0000313" key="8">
    <source>
        <dbReference type="EMBL" id="KFI87422.1"/>
    </source>
</evidence>
<evidence type="ECO:0000256" key="1">
    <source>
        <dbReference type="ARBA" id="ARBA00004141"/>
    </source>
</evidence>
<dbReference type="STRING" id="78346.BRUM_0558"/>
<comment type="similarity">
    <text evidence="2">Belongs to the GtrA family.</text>
</comment>
<evidence type="ECO:0000313" key="9">
    <source>
        <dbReference type="Proteomes" id="UP000029078"/>
    </source>
</evidence>
<evidence type="ECO:0000256" key="5">
    <source>
        <dbReference type="ARBA" id="ARBA00023136"/>
    </source>
</evidence>
<dbReference type="Proteomes" id="UP000029078">
    <property type="component" value="Unassembled WGS sequence"/>
</dbReference>
<protein>
    <submittedName>
        <fullName evidence="8">GtrA-like protein</fullName>
    </submittedName>
</protein>
<organism evidence="8 9">
    <name type="scientific">Bifidobacterium ruminantium</name>
    <dbReference type="NCBI Taxonomy" id="78346"/>
    <lineage>
        <taxon>Bacteria</taxon>
        <taxon>Bacillati</taxon>
        <taxon>Actinomycetota</taxon>
        <taxon>Actinomycetes</taxon>
        <taxon>Bifidobacteriales</taxon>
        <taxon>Bifidobacteriaceae</taxon>
        <taxon>Bifidobacterium</taxon>
    </lineage>
</organism>
<accession>A0A087CVX2</accession>
<evidence type="ECO:0000256" key="3">
    <source>
        <dbReference type="ARBA" id="ARBA00022692"/>
    </source>
</evidence>
<feature type="domain" description="GtrA/DPMS transmembrane" evidence="7">
    <location>
        <begin position="2"/>
        <end position="128"/>
    </location>
</feature>
<reference evidence="8 9" key="1">
    <citation type="submission" date="2014-03" db="EMBL/GenBank/DDBJ databases">
        <title>Genomics of Bifidobacteria.</title>
        <authorList>
            <person name="Ventura M."/>
            <person name="Milani C."/>
            <person name="Lugli G.A."/>
        </authorList>
    </citation>
    <scope>NUCLEOTIDE SEQUENCE [LARGE SCALE GENOMIC DNA]</scope>
    <source>
        <strain evidence="8 9">LMG 21811</strain>
    </source>
</reference>
<dbReference type="PANTHER" id="PTHR38459">
    <property type="entry name" value="PROPHAGE BACTOPRENOL-LINKED GLUCOSE TRANSLOCASE HOMOLOG"/>
    <property type="match status" value="1"/>
</dbReference>
<dbReference type="eggNOG" id="COG2246">
    <property type="taxonomic scope" value="Bacteria"/>
</dbReference>
<dbReference type="InterPro" id="IPR051401">
    <property type="entry name" value="GtrA_CellWall_Glycosyl"/>
</dbReference>
<feature type="transmembrane region" description="Helical" evidence="6">
    <location>
        <begin position="102"/>
        <end position="123"/>
    </location>
</feature>
<keyword evidence="3 6" id="KW-0812">Transmembrane</keyword>
<feature type="transmembrane region" description="Helical" evidence="6">
    <location>
        <begin position="5"/>
        <end position="25"/>
    </location>
</feature>
<evidence type="ECO:0000256" key="2">
    <source>
        <dbReference type="ARBA" id="ARBA00009399"/>
    </source>
</evidence>
<dbReference type="GO" id="GO:0000271">
    <property type="term" value="P:polysaccharide biosynthetic process"/>
    <property type="evidence" value="ECO:0007669"/>
    <property type="project" value="InterPro"/>
</dbReference>
<proteinExistence type="inferred from homology"/>
<feature type="transmembrane region" description="Helical" evidence="6">
    <location>
        <begin position="31"/>
        <end position="53"/>
    </location>
</feature>
<dbReference type="EMBL" id="JGZL01000012">
    <property type="protein sequence ID" value="KFI87422.1"/>
    <property type="molecule type" value="Genomic_DNA"/>
</dbReference>
<dbReference type="AlphaFoldDB" id="A0A087CVX2"/>
<evidence type="ECO:0000259" key="7">
    <source>
        <dbReference type="Pfam" id="PF04138"/>
    </source>
</evidence>
<dbReference type="PANTHER" id="PTHR38459:SF1">
    <property type="entry name" value="PROPHAGE BACTOPRENOL-LINKED GLUCOSE TRANSLOCASE HOMOLOG"/>
    <property type="match status" value="1"/>
</dbReference>
<feature type="transmembrane region" description="Helical" evidence="6">
    <location>
        <begin position="65"/>
        <end position="90"/>
    </location>
</feature>
<dbReference type="GO" id="GO:0005886">
    <property type="term" value="C:plasma membrane"/>
    <property type="evidence" value="ECO:0007669"/>
    <property type="project" value="TreeGrafter"/>
</dbReference>
<keyword evidence="5 6" id="KW-0472">Membrane</keyword>
<name>A0A087CVX2_BIFRU</name>
<keyword evidence="4 6" id="KW-1133">Transmembrane helix</keyword>
<dbReference type="Pfam" id="PF04138">
    <property type="entry name" value="GtrA_DPMS_TM"/>
    <property type="match status" value="1"/>
</dbReference>